<protein>
    <submittedName>
        <fullName evidence="2">Uncharacterized protein</fullName>
    </submittedName>
</protein>
<feature type="compositionally biased region" description="Polar residues" evidence="1">
    <location>
        <begin position="262"/>
        <end position="289"/>
    </location>
</feature>
<keyword evidence="3" id="KW-1185">Reference proteome</keyword>
<accession>F9WTA0</accession>
<name>F9WTA0_TRYVY</name>
<feature type="region of interest" description="Disordered" evidence="1">
    <location>
        <begin position="249"/>
        <end position="289"/>
    </location>
</feature>
<feature type="non-terminal residue" evidence="2">
    <location>
        <position position="289"/>
    </location>
</feature>
<dbReference type="Proteomes" id="UP000009027">
    <property type="component" value="Unassembled WGS sequence"/>
</dbReference>
<dbReference type="AlphaFoldDB" id="F9WTA0"/>
<reference evidence="2" key="1">
    <citation type="journal article" date="2012" name="Proc. Natl. Acad. Sci. U.S.A.">
        <title>Antigenic diversity is generated by distinct evolutionary mechanisms in African trypanosome species.</title>
        <authorList>
            <person name="Jackson A.P."/>
            <person name="Berry A."/>
            <person name="Aslett M."/>
            <person name="Allison H.C."/>
            <person name="Burton P."/>
            <person name="Vavrova-Anderson J."/>
            <person name="Brown R."/>
            <person name="Browne H."/>
            <person name="Corton N."/>
            <person name="Hauser H."/>
            <person name="Gamble J."/>
            <person name="Gilderthorp R."/>
            <person name="Marcello L."/>
            <person name="McQuillan J."/>
            <person name="Otto T.D."/>
            <person name="Quail M.A."/>
            <person name="Sanders M.J."/>
            <person name="van Tonder A."/>
            <person name="Ginger M.L."/>
            <person name="Field M.C."/>
            <person name="Barry J.D."/>
            <person name="Hertz-Fowler C."/>
            <person name="Berriman M."/>
        </authorList>
    </citation>
    <scope>NUCLEOTIDE SEQUENCE</scope>
    <source>
        <strain evidence="2">Y486</strain>
    </source>
</reference>
<dbReference type="EMBL" id="CAEX01006323">
    <property type="protein sequence ID" value="CCD20793.1"/>
    <property type="molecule type" value="Genomic_DNA"/>
</dbReference>
<evidence type="ECO:0000256" key="1">
    <source>
        <dbReference type="SAM" id="MobiDB-lite"/>
    </source>
</evidence>
<evidence type="ECO:0000313" key="3">
    <source>
        <dbReference type="Proteomes" id="UP000009027"/>
    </source>
</evidence>
<sequence>MDANATDDAVATAIFTVVAESEATNNKGFEHGKAGKSLASDMVRLCNNLETGGSATNDCSATGGSGADCGCVTANVVKAAAAQVKSAAWTVLKHSGSSIDGGNAPAATGRLKTNWEITKTLCETSQPSIAPLATTDVTRNPEKGPLAAITRARKAAASVHEATRALAKNMYTTTGTDKFGCIGKPDLDDCDGDIAKDGQGACLCYSKAATELTLPQWASAATHAADSAAHAADMLTQTQHAARTARRLAQALAKGTEKAQETNHPATSAQTQDNRSTKESATPSTQQAT</sequence>
<dbReference type="VEuPathDB" id="TriTrypDB:TvY486_0036640"/>
<evidence type="ECO:0000313" key="2">
    <source>
        <dbReference type="EMBL" id="CCD20793.1"/>
    </source>
</evidence>
<proteinExistence type="predicted"/>
<gene>
    <name evidence="2" type="ORF">TvY486_0036640</name>
</gene>
<organism evidence="2 3">
    <name type="scientific">Trypanosoma vivax (strain Y486)</name>
    <dbReference type="NCBI Taxonomy" id="1055687"/>
    <lineage>
        <taxon>Eukaryota</taxon>
        <taxon>Discoba</taxon>
        <taxon>Euglenozoa</taxon>
        <taxon>Kinetoplastea</taxon>
        <taxon>Metakinetoplastina</taxon>
        <taxon>Trypanosomatida</taxon>
        <taxon>Trypanosomatidae</taxon>
        <taxon>Trypanosoma</taxon>
        <taxon>Duttonella</taxon>
    </lineage>
</organism>